<comment type="similarity">
    <text evidence="3 11">Belongs to the SHMT family.</text>
</comment>
<dbReference type="EC" id="2.1.2.1" evidence="11"/>
<evidence type="ECO:0000256" key="6">
    <source>
        <dbReference type="ARBA" id="ARBA00022563"/>
    </source>
</evidence>
<dbReference type="SUPFAM" id="SSF53383">
    <property type="entry name" value="PLP-dependent transferases"/>
    <property type="match status" value="1"/>
</dbReference>
<comment type="catalytic activity">
    <reaction evidence="9">
        <text>(6R)-5,10-methylene-5,6,7,8-tetrahydrofolate + D-alanine + H2O = 2-methylserine + (6S)-5,6,7,8-tetrahydrofolate</text>
        <dbReference type="Rhea" id="RHEA:10064"/>
        <dbReference type="ChEBI" id="CHEBI:15377"/>
        <dbReference type="ChEBI" id="CHEBI:15636"/>
        <dbReference type="ChEBI" id="CHEBI:57416"/>
        <dbReference type="ChEBI" id="CHEBI:57453"/>
        <dbReference type="ChEBI" id="CHEBI:58275"/>
        <dbReference type="EC" id="2.1.2.7"/>
    </reaction>
</comment>
<keyword evidence="5 11" id="KW-0963">Cytoplasm</keyword>
<evidence type="ECO:0000256" key="5">
    <source>
        <dbReference type="ARBA" id="ARBA00022490"/>
    </source>
</evidence>
<evidence type="ECO:0000256" key="9">
    <source>
        <dbReference type="ARBA" id="ARBA00051216"/>
    </source>
</evidence>
<dbReference type="Proteomes" id="UP000248021">
    <property type="component" value="Unassembled WGS sequence"/>
</dbReference>
<dbReference type="CDD" id="cd00378">
    <property type="entry name" value="SHMT"/>
    <property type="match status" value="1"/>
</dbReference>
<name>A0A2V3U5B6_9HYPH</name>
<comment type="pathway">
    <text evidence="11">Amino-acid biosynthesis; glycine biosynthesis; glycine from L-serine: step 1/1.</text>
</comment>
<dbReference type="GO" id="GO:0004372">
    <property type="term" value="F:glycine hydroxymethyltransferase activity"/>
    <property type="evidence" value="ECO:0007669"/>
    <property type="project" value="UniProtKB-UniRule"/>
</dbReference>
<evidence type="ECO:0000256" key="12">
    <source>
        <dbReference type="PIRSR" id="PIRSR000412-50"/>
    </source>
</evidence>
<dbReference type="Pfam" id="PF00464">
    <property type="entry name" value="SHMT"/>
    <property type="match status" value="1"/>
</dbReference>
<dbReference type="UniPathway" id="UPA00193"/>
<evidence type="ECO:0000256" key="3">
    <source>
        <dbReference type="ARBA" id="ARBA00006376"/>
    </source>
</evidence>
<keyword evidence="8 11" id="KW-0663">Pyridoxal phosphate</keyword>
<evidence type="ECO:0000256" key="7">
    <source>
        <dbReference type="ARBA" id="ARBA00022679"/>
    </source>
</evidence>
<organism evidence="14 15">
    <name type="scientific">Chelatococcus asaccharovorans</name>
    <dbReference type="NCBI Taxonomy" id="28210"/>
    <lineage>
        <taxon>Bacteria</taxon>
        <taxon>Pseudomonadati</taxon>
        <taxon>Pseudomonadota</taxon>
        <taxon>Alphaproteobacteria</taxon>
        <taxon>Hyphomicrobiales</taxon>
        <taxon>Chelatococcaceae</taxon>
        <taxon>Chelatococcus</taxon>
    </lineage>
</organism>
<evidence type="ECO:0000256" key="8">
    <source>
        <dbReference type="ARBA" id="ARBA00022898"/>
    </source>
</evidence>
<dbReference type="InterPro" id="IPR001085">
    <property type="entry name" value="Ser_HO-MeTrfase"/>
</dbReference>
<proteinExistence type="inferred from homology"/>
<dbReference type="GO" id="GO:0005829">
    <property type="term" value="C:cytosol"/>
    <property type="evidence" value="ECO:0007669"/>
    <property type="project" value="TreeGrafter"/>
</dbReference>
<comment type="cofactor">
    <cofactor evidence="1 11 12">
        <name>pyridoxal 5'-phosphate</name>
        <dbReference type="ChEBI" id="CHEBI:597326"/>
    </cofactor>
</comment>
<evidence type="ECO:0000256" key="4">
    <source>
        <dbReference type="ARBA" id="ARBA00011738"/>
    </source>
</evidence>
<feature type="domain" description="Serine hydroxymethyltransferase-like" evidence="13">
    <location>
        <begin position="21"/>
        <end position="398"/>
    </location>
</feature>
<keyword evidence="7 11" id="KW-0808">Transferase</keyword>
<dbReference type="UniPathway" id="UPA00288">
    <property type="reaction ID" value="UER01023"/>
</dbReference>
<dbReference type="GO" id="GO:0008168">
    <property type="term" value="F:methyltransferase activity"/>
    <property type="evidence" value="ECO:0007669"/>
    <property type="project" value="UniProtKB-KW"/>
</dbReference>
<dbReference type="FunFam" id="3.40.640.10:FF:000001">
    <property type="entry name" value="Serine hydroxymethyltransferase"/>
    <property type="match status" value="1"/>
</dbReference>
<dbReference type="HAMAP" id="MF_00051">
    <property type="entry name" value="SHMT"/>
    <property type="match status" value="1"/>
</dbReference>
<comment type="pathway">
    <text evidence="11">One-carbon metabolism; tetrahydrofolate interconversion.</text>
</comment>
<evidence type="ECO:0000259" key="13">
    <source>
        <dbReference type="Pfam" id="PF00464"/>
    </source>
</evidence>
<comment type="subunit">
    <text evidence="4 11">Homodimer.</text>
</comment>
<dbReference type="RefSeq" id="WP_110375284.1">
    <property type="nucleotide sequence ID" value="NZ_JAHBRY010000001.1"/>
</dbReference>
<dbReference type="EMBL" id="QJJK01000006">
    <property type="protein sequence ID" value="PXW57963.1"/>
    <property type="molecule type" value="Genomic_DNA"/>
</dbReference>
<dbReference type="GO" id="GO:0019264">
    <property type="term" value="P:glycine biosynthetic process from serine"/>
    <property type="evidence" value="ECO:0007669"/>
    <property type="project" value="UniProtKB-UniRule"/>
</dbReference>
<dbReference type="InterPro" id="IPR015424">
    <property type="entry name" value="PyrdxlP-dep_Trfase"/>
</dbReference>
<dbReference type="GO" id="GO:0030170">
    <property type="term" value="F:pyridoxal phosphate binding"/>
    <property type="evidence" value="ECO:0007669"/>
    <property type="project" value="UniProtKB-UniRule"/>
</dbReference>
<comment type="catalytic activity">
    <reaction evidence="11">
        <text>(6R)-5,10-methylene-5,6,7,8-tetrahydrofolate + glycine + H2O = (6S)-5,6,7,8-tetrahydrofolate + L-serine</text>
        <dbReference type="Rhea" id="RHEA:15481"/>
        <dbReference type="ChEBI" id="CHEBI:15377"/>
        <dbReference type="ChEBI" id="CHEBI:15636"/>
        <dbReference type="ChEBI" id="CHEBI:33384"/>
        <dbReference type="ChEBI" id="CHEBI:57305"/>
        <dbReference type="ChEBI" id="CHEBI:57453"/>
        <dbReference type="EC" id="2.1.2.1"/>
    </reaction>
</comment>
<feature type="modified residue" description="N6-(pyridoxal phosphate)lysine" evidence="11 12">
    <location>
        <position position="243"/>
    </location>
</feature>
<dbReference type="AlphaFoldDB" id="A0A2V3U5B6"/>
<evidence type="ECO:0000256" key="1">
    <source>
        <dbReference type="ARBA" id="ARBA00001933"/>
    </source>
</evidence>
<feature type="binding site" evidence="11">
    <location>
        <position position="134"/>
    </location>
    <ligand>
        <name>(6S)-5,6,7,8-tetrahydrofolate</name>
        <dbReference type="ChEBI" id="CHEBI:57453"/>
    </ligand>
</feature>
<reference evidence="14 15" key="1">
    <citation type="submission" date="2018-05" db="EMBL/GenBank/DDBJ databases">
        <title>Genomic Encyclopedia of Type Strains, Phase IV (KMG-IV): sequencing the most valuable type-strain genomes for metagenomic binning, comparative biology and taxonomic classification.</title>
        <authorList>
            <person name="Goeker M."/>
        </authorList>
    </citation>
    <scope>NUCLEOTIDE SEQUENCE [LARGE SCALE GENOMIC DNA]</scope>
    <source>
        <strain evidence="14 15">DSM 6462</strain>
    </source>
</reference>
<dbReference type="PROSITE" id="PS00096">
    <property type="entry name" value="SHMT"/>
    <property type="match status" value="1"/>
</dbReference>
<dbReference type="InterPro" id="IPR015422">
    <property type="entry name" value="PyrdxlP-dep_Trfase_small"/>
</dbReference>
<dbReference type="GO" id="GO:0035999">
    <property type="term" value="P:tetrahydrofolate interconversion"/>
    <property type="evidence" value="ECO:0007669"/>
    <property type="project" value="UniProtKB-UniRule"/>
</dbReference>
<accession>A0A2V3U5B6</accession>
<dbReference type="Gene3D" id="3.90.1150.10">
    <property type="entry name" value="Aspartate Aminotransferase, domain 1"/>
    <property type="match status" value="1"/>
</dbReference>
<dbReference type="PANTHER" id="PTHR11680:SF35">
    <property type="entry name" value="SERINE HYDROXYMETHYLTRANSFERASE 1"/>
    <property type="match status" value="1"/>
</dbReference>
<comment type="caution">
    <text evidence="11">Lacks conserved residue(s) required for the propagation of feature annotation.</text>
</comment>
<feature type="binding site" evidence="11">
    <location>
        <begin position="138"/>
        <end position="140"/>
    </location>
    <ligand>
        <name>(6S)-5,6,7,8-tetrahydrofolate</name>
        <dbReference type="ChEBI" id="CHEBI:57453"/>
    </ligand>
</feature>
<dbReference type="Gene3D" id="3.40.640.10">
    <property type="entry name" value="Type I PLP-dependent aspartate aminotransferase-like (Major domain)"/>
    <property type="match status" value="1"/>
</dbReference>
<comment type="function">
    <text evidence="11">Catalyzes the reversible interconversion of serine and glycine with tetrahydrofolate (THF) serving as the one-carbon carrier. This reaction serves as the major source of one-carbon groups required for the biosynthesis of purines, thymidylate, methionine, and other important biomolecules. Also exhibits THF-independent aldolase activity toward beta-hydroxyamino acids, producing glycine and aldehydes, via a retro-aldol mechanism.</text>
</comment>
<evidence type="ECO:0000313" key="14">
    <source>
        <dbReference type="EMBL" id="PXW57963.1"/>
    </source>
</evidence>
<dbReference type="PANTHER" id="PTHR11680">
    <property type="entry name" value="SERINE HYDROXYMETHYLTRANSFERASE"/>
    <property type="match status" value="1"/>
</dbReference>
<protein>
    <recommendedName>
        <fullName evidence="11">Serine hydroxymethyltransferase</fullName>
        <shortName evidence="11">SHMT</shortName>
        <shortName evidence="11">Serine methylase</shortName>
        <ecNumber evidence="11">2.1.2.1</ecNumber>
    </recommendedName>
</protein>
<evidence type="ECO:0000313" key="15">
    <source>
        <dbReference type="Proteomes" id="UP000248021"/>
    </source>
</evidence>
<dbReference type="GO" id="GO:0050413">
    <property type="term" value="F:D-alanine 2-hydroxymethyltransferase activity"/>
    <property type="evidence" value="ECO:0007669"/>
    <property type="project" value="UniProtKB-EC"/>
</dbReference>
<evidence type="ECO:0000256" key="11">
    <source>
        <dbReference type="HAMAP-Rule" id="MF_00051"/>
    </source>
</evidence>
<feature type="binding site" evidence="11">
    <location>
        <position position="258"/>
    </location>
    <ligand>
        <name>(6S)-5,6,7,8-tetrahydrofolate</name>
        <dbReference type="ChEBI" id="CHEBI:57453"/>
    </ligand>
</feature>
<dbReference type="InterPro" id="IPR015421">
    <property type="entry name" value="PyrdxlP-dep_Trfase_major"/>
</dbReference>
<evidence type="ECO:0000256" key="10">
    <source>
        <dbReference type="ARBA" id="ARBA00057572"/>
    </source>
</evidence>
<comment type="function">
    <text evidence="10">Catalyzes the reversible interconversion of alpha-methyl-L-serine to D-alanine with tetrahydrofolate (THF) serving as the one-carbon carrier. Cannot use alpha-methyl-D-serine, L-serine, D-serine or L-alanine.</text>
</comment>
<dbReference type="InterPro" id="IPR019798">
    <property type="entry name" value="Ser_HO-MeTrfase_PLP_BS"/>
</dbReference>
<dbReference type="InterPro" id="IPR049943">
    <property type="entry name" value="Ser_HO-MeTrfase-like"/>
</dbReference>
<evidence type="ECO:0000256" key="2">
    <source>
        <dbReference type="ARBA" id="ARBA00004496"/>
    </source>
</evidence>
<comment type="caution">
    <text evidence="14">The sequence shown here is derived from an EMBL/GenBank/DDBJ whole genome shotgun (WGS) entry which is preliminary data.</text>
</comment>
<dbReference type="NCBIfam" id="NF000586">
    <property type="entry name" value="PRK00011.1"/>
    <property type="match status" value="1"/>
</dbReference>
<dbReference type="InterPro" id="IPR039429">
    <property type="entry name" value="SHMT-like_dom"/>
</dbReference>
<keyword evidence="15" id="KW-1185">Reference proteome</keyword>
<dbReference type="OrthoDB" id="9803846at2"/>
<gene>
    <name evidence="11" type="primary">glyA</name>
    <name evidence="14" type="ORF">C7450_106136</name>
</gene>
<feature type="site" description="Plays an important role in substrate specificity" evidence="11">
    <location>
        <position position="242"/>
    </location>
</feature>
<keyword evidence="6 11" id="KW-0554">One-carbon metabolism</keyword>
<keyword evidence="11" id="KW-0028">Amino-acid biosynthesis</keyword>
<dbReference type="PIRSF" id="PIRSF000412">
    <property type="entry name" value="SHMT"/>
    <property type="match status" value="1"/>
</dbReference>
<dbReference type="GO" id="GO:0032259">
    <property type="term" value="P:methylation"/>
    <property type="evidence" value="ECO:0007669"/>
    <property type="project" value="UniProtKB-KW"/>
</dbReference>
<comment type="subcellular location">
    <subcellularLocation>
        <location evidence="2 11">Cytoplasm</location>
    </subcellularLocation>
</comment>
<keyword evidence="14" id="KW-0489">Methyltransferase</keyword>
<sequence>MSAYEVAAGSHLTNSFFSASLADADPEIARAIELELGRQRDEIELIASENIVSRAVLEAQGSVMTNKYAEGYPRRRYYGGCQFVDIAEDLAIERACRLFDCRFANVQPNSGSQANQAVFMALMQPGDTFMGLDLAAGGHLTHGAPPNMSGKWFKPVPYPVSETDHRVDMDAVERLAHAHKPKVIVAGGSAYARHWDFERFRAIADAVGAYFMVDIAHFAGLVAGGAHPSPFPHAHVVTTTTHKTLRGPRGGMILTNEEDLAKKINSAIFPGLQGGPLMHVIAAKAVSFGEALKPDFKIYARAVVENATVLAEGIAAGGYDIVTGGTDNHLMLVDLRPKKLTGKAAEAALGRAGITCNKNGVPFDPEKPTITSGIRLGTPAATSRGFGVAEFKQVAAMIVEVLDGLAAQGDVGNAATEAAVLARTHALTKRFPIYG</sequence>